<keyword evidence="2 6" id="KW-0238">DNA-binding</keyword>
<feature type="domain" description="HTH hxlR-type" evidence="4">
    <location>
        <begin position="30"/>
        <end position="128"/>
    </location>
</feature>
<dbReference type="EMBL" id="RBXX01000002">
    <property type="protein sequence ID" value="RKT88509.1"/>
    <property type="molecule type" value="Genomic_DNA"/>
</dbReference>
<reference evidence="5 8" key="2">
    <citation type="submission" date="2018-10" db="EMBL/GenBank/DDBJ databases">
        <title>Sequencing the genomes of 1000 actinobacteria strains.</title>
        <authorList>
            <person name="Klenk H.-P."/>
        </authorList>
    </citation>
    <scope>NUCLEOTIDE SEQUENCE [LARGE SCALE GENOMIC DNA]</scope>
    <source>
        <strain evidence="5 8">DSM 45119</strain>
    </source>
</reference>
<keyword evidence="3" id="KW-0804">Transcription</keyword>
<proteinExistence type="predicted"/>
<sequence>MCCRTRRPIAPSLVSADIPLPVALADHRSCPATSVLRRIGDRWSVILLMLLGRRDYRFNELLRSVEGISQRMLTLTLRSLERDGLVVRTVRPTVPPGVEYSLSALGRGLLVPLSAVADWADQHALEIDVARDRHEGGRG</sequence>
<reference evidence="6 7" key="1">
    <citation type="submission" date="2016-10" db="EMBL/GenBank/DDBJ databases">
        <authorList>
            <person name="de Groot N.N."/>
        </authorList>
    </citation>
    <scope>NUCLEOTIDE SEQUENCE [LARGE SCALE GENOMIC DNA]</scope>
    <source>
        <strain evidence="6 7">CPCC 201259</strain>
    </source>
</reference>
<gene>
    <name evidence="5" type="ORF">ATL45_6946</name>
    <name evidence="6" type="ORF">SAMN05421805_1011531</name>
</gene>
<evidence type="ECO:0000256" key="1">
    <source>
        <dbReference type="ARBA" id="ARBA00023015"/>
    </source>
</evidence>
<organism evidence="6 7">
    <name type="scientific">Saccharopolyspora antimicrobica</name>
    <dbReference type="NCBI Taxonomy" id="455193"/>
    <lineage>
        <taxon>Bacteria</taxon>
        <taxon>Bacillati</taxon>
        <taxon>Actinomycetota</taxon>
        <taxon>Actinomycetes</taxon>
        <taxon>Pseudonocardiales</taxon>
        <taxon>Pseudonocardiaceae</taxon>
        <taxon>Saccharopolyspora</taxon>
    </lineage>
</organism>
<dbReference type="AlphaFoldDB" id="A0A1I4TQL0"/>
<dbReference type="InterPro" id="IPR002577">
    <property type="entry name" value="HTH_HxlR"/>
</dbReference>
<evidence type="ECO:0000313" key="7">
    <source>
        <dbReference type="Proteomes" id="UP000199398"/>
    </source>
</evidence>
<dbReference type="Gene3D" id="1.10.10.10">
    <property type="entry name" value="Winged helix-like DNA-binding domain superfamily/Winged helix DNA-binding domain"/>
    <property type="match status" value="1"/>
</dbReference>
<dbReference type="Proteomes" id="UP000199398">
    <property type="component" value="Unassembled WGS sequence"/>
</dbReference>
<evidence type="ECO:0000259" key="4">
    <source>
        <dbReference type="PROSITE" id="PS51118"/>
    </source>
</evidence>
<dbReference type="PANTHER" id="PTHR33204">
    <property type="entry name" value="TRANSCRIPTIONAL REGULATOR, MARR FAMILY"/>
    <property type="match status" value="1"/>
</dbReference>
<dbReference type="STRING" id="455193.SAMN05421805_1011531"/>
<dbReference type="InterPro" id="IPR036390">
    <property type="entry name" value="WH_DNA-bd_sf"/>
</dbReference>
<evidence type="ECO:0000313" key="5">
    <source>
        <dbReference type="EMBL" id="RKT88509.1"/>
    </source>
</evidence>
<dbReference type="InterPro" id="IPR036388">
    <property type="entry name" value="WH-like_DNA-bd_sf"/>
</dbReference>
<name>A0A1I4TQL0_9PSEU</name>
<accession>A0A1I4TQL0</accession>
<dbReference type="PANTHER" id="PTHR33204:SF39">
    <property type="entry name" value="TRANSCRIPTIONAL REGULATORY PROTEIN"/>
    <property type="match status" value="1"/>
</dbReference>
<protein>
    <submittedName>
        <fullName evidence="6">DNA-binding transcriptional regulator, HxlR family</fullName>
    </submittedName>
    <submittedName>
        <fullName evidence="5">HxlR family transcriptional regulator</fullName>
    </submittedName>
</protein>
<keyword evidence="8" id="KW-1185">Reference proteome</keyword>
<dbReference type="Proteomes" id="UP000270697">
    <property type="component" value="Unassembled WGS sequence"/>
</dbReference>
<dbReference type="EMBL" id="FOUP01000001">
    <property type="protein sequence ID" value="SFM78966.1"/>
    <property type="molecule type" value="Genomic_DNA"/>
</dbReference>
<evidence type="ECO:0000313" key="8">
    <source>
        <dbReference type="Proteomes" id="UP000270697"/>
    </source>
</evidence>
<evidence type="ECO:0000256" key="2">
    <source>
        <dbReference type="ARBA" id="ARBA00023125"/>
    </source>
</evidence>
<evidence type="ECO:0000256" key="3">
    <source>
        <dbReference type="ARBA" id="ARBA00023163"/>
    </source>
</evidence>
<dbReference type="SUPFAM" id="SSF46785">
    <property type="entry name" value="Winged helix' DNA-binding domain"/>
    <property type="match status" value="1"/>
</dbReference>
<dbReference type="RefSeq" id="WP_246025713.1">
    <property type="nucleotide sequence ID" value="NZ_FOUP01000001.1"/>
</dbReference>
<dbReference type="PROSITE" id="PS51118">
    <property type="entry name" value="HTH_HXLR"/>
    <property type="match status" value="1"/>
</dbReference>
<evidence type="ECO:0000313" key="6">
    <source>
        <dbReference type="EMBL" id="SFM78966.1"/>
    </source>
</evidence>
<keyword evidence="1" id="KW-0805">Transcription regulation</keyword>
<dbReference type="GO" id="GO:0003677">
    <property type="term" value="F:DNA binding"/>
    <property type="evidence" value="ECO:0007669"/>
    <property type="project" value="UniProtKB-KW"/>
</dbReference>
<dbReference type="Pfam" id="PF01638">
    <property type="entry name" value="HxlR"/>
    <property type="match status" value="1"/>
</dbReference>